<proteinExistence type="predicted"/>
<dbReference type="EMBL" id="MFZI01000021">
    <property type="protein sequence ID" value="OGK21110.1"/>
    <property type="molecule type" value="Genomic_DNA"/>
</dbReference>
<comment type="caution">
    <text evidence="5">The sequence shown here is derived from an EMBL/GenBank/DDBJ whole genome shotgun (WGS) entry which is preliminary data.</text>
</comment>
<feature type="domain" description="Cytidyltransferase-like" evidence="4">
    <location>
        <begin position="31"/>
        <end position="147"/>
    </location>
</feature>
<evidence type="ECO:0000259" key="4">
    <source>
        <dbReference type="Pfam" id="PF01467"/>
    </source>
</evidence>
<evidence type="ECO:0000313" key="6">
    <source>
        <dbReference type="Proteomes" id="UP000177026"/>
    </source>
</evidence>
<gene>
    <name evidence="5" type="ORF">A2866_02840</name>
</gene>
<keyword evidence="3" id="KW-0472">Membrane</keyword>
<dbReference type="Gene3D" id="3.40.50.620">
    <property type="entry name" value="HUPs"/>
    <property type="match status" value="1"/>
</dbReference>
<protein>
    <recommendedName>
        <fullName evidence="4">Cytidyltransferase-like domain-containing protein</fullName>
    </recommendedName>
</protein>
<evidence type="ECO:0000256" key="3">
    <source>
        <dbReference type="SAM" id="Phobius"/>
    </source>
</evidence>
<dbReference type="GO" id="GO:0016779">
    <property type="term" value="F:nucleotidyltransferase activity"/>
    <property type="evidence" value="ECO:0007669"/>
    <property type="project" value="UniProtKB-KW"/>
</dbReference>
<sequence>MRIDAKSNKKIIHFKNLSSSTFKDVKGKKVLVGGCFDIFHYGHLLFLNKAKDQGDLLIIALESDEFIRKQKSRDPVHNHRQRANILASFIFVDYIIMLPLLTSNRGYLRLVELIRPEIIAVSKGDPQLAEKRKQAREIGGGVKVVAPIFKPFSTKRILTILQKEL</sequence>
<evidence type="ECO:0000313" key="5">
    <source>
        <dbReference type="EMBL" id="OGK21110.1"/>
    </source>
</evidence>
<feature type="transmembrane region" description="Helical" evidence="3">
    <location>
        <begin position="83"/>
        <end position="101"/>
    </location>
</feature>
<keyword evidence="1" id="KW-0808">Transferase</keyword>
<dbReference type="PANTHER" id="PTHR43793">
    <property type="entry name" value="FAD SYNTHASE"/>
    <property type="match status" value="1"/>
</dbReference>
<dbReference type="InterPro" id="IPR050385">
    <property type="entry name" value="Archaeal_FAD_synthase"/>
</dbReference>
<accession>A0A1F7GQ43</accession>
<keyword evidence="3" id="KW-0812">Transmembrane</keyword>
<organism evidence="5 6">
    <name type="scientific">Candidatus Roizmanbacteria bacterium RIFCSPHIGHO2_01_FULL_39_8</name>
    <dbReference type="NCBI Taxonomy" id="1802033"/>
    <lineage>
        <taxon>Bacteria</taxon>
        <taxon>Candidatus Roizmaniibacteriota</taxon>
    </lineage>
</organism>
<evidence type="ECO:0000256" key="1">
    <source>
        <dbReference type="ARBA" id="ARBA00022679"/>
    </source>
</evidence>
<reference evidence="5 6" key="1">
    <citation type="journal article" date="2016" name="Nat. Commun.">
        <title>Thousands of microbial genomes shed light on interconnected biogeochemical processes in an aquifer system.</title>
        <authorList>
            <person name="Anantharaman K."/>
            <person name="Brown C.T."/>
            <person name="Hug L.A."/>
            <person name="Sharon I."/>
            <person name="Castelle C.J."/>
            <person name="Probst A.J."/>
            <person name="Thomas B.C."/>
            <person name="Singh A."/>
            <person name="Wilkins M.J."/>
            <person name="Karaoz U."/>
            <person name="Brodie E.L."/>
            <person name="Williams K.H."/>
            <person name="Hubbard S.S."/>
            <person name="Banfield J.F."/>
        </authorList>
    </citation>
    <scope>NUCLEOTIDE SEQUENCE [LARGE SCALE GENOMIC DNA]</scope>
</reference>
<dbReference type="InterPro" id="IPR004821">
    <property type="entry name" value="Cyt_trans-like"/>
</dbReference>
<dbReference type="SUPFAM" id="SSF52374">
    <property type="entry name" value="Nucleotidylyl transferase"/>
    <property type="match status" value="1"/>
</dbReference>
<dbReference type="PANTHER" id="PTHR43793:SF1">
    <property type="entry name" value="FAD SYNTHASE"/>
    <property type="match status" value="1"/>
</dbReference>
<dbReference type="InterPro" id="IPR014729">
    <property type="entry name" value="Rossmann-like_a/b/a_fold"/>
</dbReference>
<dbReference type="NCBIfam" id="TIGR00125">
    <property type="entry name" value="cyt_tran_rel"/>
    <property type="match status" value="1"/>
</dbReference>
<dbReference type="Proteomes" id="UP000177026">
    <property type="component" value="Unassembled WGS sequence"/>
</dbReference>
<name>A0A1F7GQ43_9BACT</name>
<dbReference type="AlphaFoldDB" id="A0A1F7GQ43"/>
<keyword evidence="3" id="KW-1133">Transmembrane helix</keyword>
<dbReference type="Pfam" id="PF01467">
    <property type="entry name" value="CTP_transf_like"/>
    <property type="match status" value="1"/>
</dbReference>
<keyword evidence="2" id="KW-0548">Nucleotidyltransferase</keyword>
<evidence type="ECO:0000256" key="2">
    <source>
        <dbReference type="ARBA" id="ARBA00022695"/>
    </source>
</evidence>